<evidence type="ECO:0000256" key="1">
    <source>
        <dbReference type="SAM" id="Phobius"/>
    </source>
</evidence>
<dbReference type="AlphaFoldDB" id="A0AAV4Y827"/>
<keyword evidence="1" id="KW-0812">Transmembrane</keyword>
<comment type="caution">
    <text evidence="2">The sequence shown here is derived from an EMBL/GenBank/DDBJ whole genome shotgun (WGS) entry which is preliminary data.</text>
</comment>
<reference evidence="2 3" key="1">
    <citation type="submission" date="2021-06" db="EMBL/GenBank/DDBJ databases">
        <title>Caerostris extrusa draft genome.</title>
        <authorList>
            <person name="Kono N."/>
            <person name="Arakawa K."/>
        </authorList>
    </citation>
    <scope>NUCLEOTIDE SEQUENCE [LARGE SCALE GENOMIC DNA]</scope>
</reference>
<keyword evidence="1" id="KW-0472">Membrane</keyword>
<name>A0AAV4Y827_CAEEX</name>
<evidence type="ECO:0000313" key="2">
    <source>
        <dbReference type="EMBL" id="GIZ02302.1"/>
    </source>
</evidence>
<keyword evidence="1" id="KW-1133">Transmembrane helix</keyword>
<accession>A0AAV4Y827</accession>
<proteinExistence type="predicted"/>
<protein>
    <submittedName>
        <fullName evidence="2">Uncharacterized protein</fullName>
    </submittedName>
</protein>
<dbReference type="Proteomes" id="UP001054945">
    <property type="component" value="Unassembled WGS sequence"/>
</dbReference>
<organism evidence="2 3">
    <name type="scientific">Caerostris extrusa</name>
    <name type="common">Bark spider</name>
    <name type="synonym">Caerostris bankana</name>
    <dbReference type="NCBI Taxonomy" id="172846"/>
    <lineage>
        <taxon>Eukaryota</taxon>
        <taxon>Metazoa</taxon>
        <taxon>Ecdysozoa</taxon>
        <taxon>Arthropoda</taxon>
        <taxon>Chelicerata</taxon>
        <taxon>Arachnida</taxon>
        <taxon>Araneae</taxon>
        <taxon>Araneomorphae</taxon>
        <taxon>Entelegynae</taxon>
        <taxon>Araneoidea</taxon>
        <taxon>Araneidae</taxon>
        <taxon>Caerostris</taxon>
    </lineage>
</organism>
<keyword evidence="3" id="KW-1185">Reference proteome</keyword>
<feature type="transmembrane region" description="Helical" evidence="1">
    <location>
        <begin position="58"/>
        <end position="76"/>
    </location>
</feature>
<evidence type="ECO:0000313" key="3">
    <source>
        <dbReference type="Proteomes" id="UP001054945"/>
    </source>
</evidence>
<gene>
    <name evidence="2" type="ORF">CEXT_599861</name>
</gene>
<dbReference type="EMBL" id="BPLR01018794">
    <property type="protein sequence ID" value="GIZ02302.1"/>
    <property type="molecule type" value="Genomic_DNA"/>
</dbReference>
<sequence length="108" mass="12463">MGRLRGVERGGGICECRPEILEIAFGLPRIKQPPVPVMDKESGRWIYFRTRCTAIRSLNVVVAELLLITLSLYFFYKAGMHWEVSFSLCLSVRFINLVSSRESPPHWY</sequence>